<evidence type="ECO:0000313" key="4">
    <source>
        <dbReference type="Proteomes" id="UP000311382"/>
    </source>
</evidence>
<dbReference type="EMBL" id="SOZI01000220">
    <property type="protein sequence ID" value="TNY17279.1"/>
    <property type="molecule type" value="Genomic_DNA"/>
</dbReference>
<feature type="transmembrane region" description="Helical" evidence="2">
    <location>
        <begin position="260"/>
        <end position="280"/>
    </location>
</feature>
<gene>
    <name evidence="3" type="ORF">DMC30DRAFT_452611</name>
</gene>
<feature type="transmembrane region" description="Helical" evidence="2">
    <location>
        <begin position="167"/>
        <end position="188"/>
    </location>
</feature>
<feature type="compositionally biased region" description="Basic residues" evidence="1">
    <location>
        <begin position="75"/>
        <end position="94"/>
    </location>
</feature>
<feature type="transmembrane region" description="Helical" evidence="2">
    <location>
        <begin position="561"/>
        <end position="583"/>
    </location>
</feature>
<feature type="compositionally biased region" description="Gly residues" evidence="1">
    <location>
        <begin position="441"/>
        <end position="463"/>
    </location>
</feature>
<accession>A0A5C5FLS0</accession>
<protein>
    <submittedName>
        <fullName evidence="3">Uncharacterized protein</fullName>
    </submittedName>
</protein>
<keyword evidence="2" id="KW-1133">Transmembrane helix</keyword>
<comment type="caution">
    <text evidence="3">The sequence shown here is derived from an EMBL/GenBank/DDBJ whole genome shotgun (WGS) entry which is preliminary data.</text>
</comment>
<dbReference type="Proteomes" id="UP000311382">
    <property type="component" value="Unassembled WGS sequence"/>
</dbReference>
<sequence length="893" mass="92764">MDPPPAVDRPHLDTTQLQPLASSSSSSTPSPVSPSDQDHDLAPLHPLDPLDSDDPDDDDQLDPSSSSLSPQAQRERRRRMRRMYGGGRHRHSGAHAHGGGASGGGGGDDDDDTESVAAEDEEGEGEGAVKAGQQGGVGEVAGMVLAASLSPFPLLLPLACTQLGPPLFVPLLALASALAWLGGVVIGVEGRYVGARSFPGLASGVFPHRFKLHKAGEFLAASFVLGASIVRTALGVVATAEIVVDVVVPERRRRDWERGVAVGLVCATWLLVPLVLPPLLSLLGLSPSRRHHPSSSSASYARLSSTSSPDLALAPGSPAFSAGPSPERPRWTALLRLPSWSVALLTWPVALLVLGVRMRRLNRDALSASPPLSLSLDPAASTAHLDLPLLSPSDKLGSSLWPAILVTVAAPLSASHEAFYYLSSLARPSSTASRGAEPGWSRGGGAFSLTGGGGGGGGGGGAGADEQAGTAGAGAAGAGAGARARTGGAEREGKRNQYPLSLLVGHLGSFLLLLGWALVGALSLPSSPLHPSPSPSPSPLLPPAPNLLTDARLPRSDPPLLLVRLLVLAALVAQLDAHAAVAIGRARRAIRPLGRSAAGARALRRAGARAAVWCAVAALAAVMVVVPALGRAAPGGGEGRHPRGRGEGMRRAGEWCGVLLGGVGGCLVPTIAYLVLFHLRRPRSILLPPSTTFPSRSSSSSSESGTDALLARKERQMQRRLSGRRVWLDAGVFGLLGPVGVLLVRLRSILRRAHHGGSPRLDGFCASYCLWRECGHGQLPLTPSGGATTSSCSWCLAAVEVETAATRRADHQRGRVIKAYKKLYDELEHAQERRDSIHVVDEMAAKLARLGTTQLKDYVAALTEVGEAKSNEDVVFWCASRASISHACRAPRG</sequence>
<feature type="compositionally biased region" description="Low complexity" evidence="1">
    <location>
        <begin position="62"/>
        <end position="72"/>
    </location>
</feature>
<proteinExistence type="predicted"/>
<feature type="transmembrane region" description="Helical" evidence="2">
    <location>
        <begin position="337"/>
        <end position="356"/>
    </location>
</feature>
<feature type="compositionally biased region" description="Gly residues" evidence="1">
    <location>
        <begin position="96"/>
        <end position="106"/>
    </location>
</feature>
<reference evidence="3 4" key="1">
    <citation type="submission" date="2019-03" db="EMBL/GenBank/DDBJ databases">
        <title>Rhodosporidium diobovatum UCD-FST 08-225 genome sequencing, assembly, and annotation.</title>
        <authorList>
            <person name="Fakankun I.U."/>
            <person name="Fristensky B."/>
            <person name="Levin D.B."/>
        </authorList>
    </citation>
    <scope>NUCLEOTIDE SEQUENCE [LARGE SCALE GENOMIC DNA]</scope>
    <source>
        <strain evidence="3 4">UCD-FST 08-225</strain>
    </source>
</reference>
<dbReference type="OrthoDB" id="2528372at2759"/>
<evidence type="ECO:0000256" key="2">
    <source>
        <dbReference type="SAM" id="Phobius"/>
    </source>
</evidence>
<feature type="region of interest" description="Disordered" evidence="1">
    <location>
        <begin position="432"/>
        <end position="492"/>
    </location>
</feature>
<feature type="transmembrane region" description="Helical" evidence="2">
    <location>
        <begin position="500"/>
        <end position="524"/>
    </location>
</feature>
<feature type="compositionally biased region" description="Acidic residues" evidence="1">
    <location>
        <begin position="50"/>
        <end position="61"/>
    </location>
</feature>
<keyword evidence="2" id="KW-0472">Membrane</keyword>
<organism evidence="3 4">
    <name type="scientific">Rhodotorula diobovata</name>
    <dbReference type="NCBI Taxonomy" id="5288"/>
    <lineage>
        <taxon>Eukaryota</taxon>
        <taxon>Fungi</taxon>
        <taxon>Dikarya</taxon>
        <taxon>Basidiomycota</taxon>
        <taxon>Pucciniomycotina</taxon>
        <taxon>Microbotryomycetes</taxon>
        <taxon>Sporidiobolales</taxon>
        <taxon>Sporidiobolaceae</taxon>
        <taxon>Rhodotorula</taxon>
    </lineage>
</organism>
<keyword evidence="4" id="KW-1185">Reference proteome</keyword>
<feature type="compositionally biased region" description="Low complexity" evidence="1">
    <location>
        <begin position="22"/>
        <end position="35"/>
    </location>
</feature>
<feature type="region of interest" description="Disordered" evidence="1">
    <location>
        <begin position="1"/>
        <end position="134"/>
    </location>
</feature>
<keyword evidence="2" id="KW-0812">Transmembrane</keyword>
<feature type="transmembrane region" description="Helical" evidence="2">
    <location>
        <begin position="726"/>
        <end position="746"/>
    </location>
</feature>
<evidence type="ECO:0000256" key="1">
    <source>
        <dbReference type="SAM" id="MobiDB-lite"/>
    </source>
</evidence>
<feature type="transmembrane region" description="Helical" evidence="2">
    <location>
        <begin position="610"/>
        <end position="632"/>
    </location>
</feature>
<feature type="compositionally biased region" description="Acidic residues" evidence="1">
    <location>
        <begin position="107"/>
        <end position="125"/>
    </location>
</feature>
<feature type="compositionally biased region" description="Gly residues" evidence="1">
    <location>
        <begin position="471"/>
        <end position="480"/>
    </location>
</feature>
<evidence type="ECO:0000313" key="3">
    <source>
        <dbReference type="EMBL" id="TNY17279.1"/>
    </source>
</evidence>
<name>A0A5C5FLS0_9BASI</name>
<feature type="transmembrane region" description="Helical" evidence="2">
    <location>
        <begin position="652"/>
        <end position="676"/>
    </location>
</feature>
<dbReference type="AlphaFoldDB" id="A0A5C5FLS0"/>